<accession>A0A7K2IZ52</accession>
<dbReference type="AlphaFoldDB" id="A0A7K2IZ52"/>
<protein>
    <submittedName>
        <fullName evidence="3">Protein phosphatase</fullName>
    </submittedName>
</protein>
<dbReference type="PROSITE" id="PS00383">
    <property type="entry name" value="TYR_PHOSPHATASE_1"/>
    <property type="match status" value="1"/>
</dbReference>
<proteinExistence type="predicted"/>
<feature type="compositionally biased region" description="Basic and acidic residues" evidence="1">
    <location>
        <begin position="1"/>
        <end position="14"/>
    </location>
</feature>
<sequence>MTPRPHERPRHDRAVGALLGAPAAAALEAPHAKPHPPPALKRLTHAALEELTTREETPHPPTDPTDRAWVRALRALARTGTPPEHLPELDDAPHHDPRGASWKALTRTPPTPHDPARGSFACDHLVQAVRAAHHAHDLPTALYTGALAGALWGASALPARALRGIGAHTDPHTPTTEALRLAGPTPDEERWPLAPLNSEDGHTFPSFAVPHPLDPHVLLGDMEYLRNNPHAVDTVVSLCRTHPDDAPHLPHHDWLRFWLHDSSAANANLHFTLNEAAAAVTDLRAQGRRVLLHCWAGASRTPAVATRYAVTALGAPLLPTMADMIRTVGGHLDNPSLSRAVAELDGRELPDPAKSLFNGHLPPRRTPTG</sequence>
<evidence type="ECO:0000259" key="2">
    <source>
        <dbReference type="Pfam" id="PF00782"/>
    </source>
</evidence>
<dbReference type="InterPro" id="IPR029021">
    <property type="entry name" value="Prot-tyrosine_phosphatase-like"/>
</dbReference>
<dbReference type="Pfam" id="PF00782">
    <property type="entry name" value="DSPc"/>
    <property type="match status" value="1"/>
</dbReference>
<evidence type="ECO:0000256" key="1">
    <source>
        <dbReference type="SAM" id="MobiDB-lite"/>
    </source>
</evidence>
<dbReference type="EMBL" id="WWHY01000001">
    <property type="protein sequence ID" value="MYR35261.1"/>
    <property type="molecule type" value="Genomic_DNA"/>
</dbReference>
<feature type="compositionally biased region" description="Low complexity" evidence="1">
    <location>
        <begin position="16"/>
        <end position="29"/>
    </location>
</feature>
<dbReference type="SUPFAM" id="SSF52799">
    <property type="entry name" value="(Phosphotyrosine protein) phosphatases II"/>
    <property type="match status" value="1"/>
</dbReference>
<dbReference type="InterPro" id="IPR000340">
    <property type="entry name" value="Dual-sp_phosphatase_cat-dom"/>
</dbReference>
<feature type="region of interest" description="Disordered" evidence="1">
    <location>
        <begin position="1"/>
        <end position="47"/>
    </location>
</feature>
<evidence type="ECO:0000313" key="4">
    <source>
        <dbReference type="Proteomes" id="UP000467124"/>
    </source>
</evidence>
<reference evidence="3 4" key="1">
    <citation type="journal article" date="2019" name="Nat. Commun.">
        <title>The antimicrobial potential of Streptomyces from insect microbiomes.</title>
        <authorList>
            <person name="Chevrette M.G."/>
            <person name="Carlson C.M."/>
            <person name="Ortega H.E."/>
            <person name="Thomas C."/>
            <person name="Ananiev G.E."/>
            <person name="Barns K.J."/>
            <person name="Book A.J."/>
            <person name="Cagnazzo J."/>
            <person name="Carlos C."/>
            <person name="Flanigan W."/>
            <person name="Grubbs K.J."/>
            <person name="Horn H.A."/>
            <person name="Hoffmann F.M."/>
            <person name="Klassen J.L."/>
            <person name="Knack J.J."/>
            <person name="Lewin G.R."/>
            <person name="McDonald B.R."/>
            <person name="Muller L."/>
            <person name="Melo W.G.P."/>
            <person name="Pinto-Tomas A.A."/>
            <person name="Schmitz A."/>
            <person name="Wendt-Pienkowski E."/>
            <person name="Wildman S."/>
            <person name="Zhao M."/>
            <person name="Zhang F."/>
            <person name="Bugni T.S."/>
            <person name="Andes D.R."/>
            <person name="Pupo M.T."/>
            <person name="Currie C.R."/>
        </authorList>
    </citation>
    <scope>NUCLEOTIDE SEQUENCE [LARGE SCALE GENOMIC DNA]</scope>
    <source>
        <strain evidence="3 4">SID5840</strain>
    </source>
</reference>
<dbReference type="Proteomes" id="UP000467124">
    <property type="component" value="Unassembled WGS sequence"/>
</dbReference>
<dbReference type="RefSeq" id="WP_161111977.1">
    <property type="nucleotide sequence ID" value="NZ_WWHY01000001.1"/>
</dbReference>
<comment type="caution">
    <text evidence="3">The sequence shown here is derived from an EMBL/GenBank/DDBJ whole genome shotgun (WGS) entry which is preliminary data.</text>
</comment>
<organism evidence="3 4">
    <name type="scientific">Nocardiopsis alba</name>
    <dbReference type="NCBI Taxonomy" id="53437"/>
    <lineage>
        <taxon>Bacteria</taxon>
        <taxon>Bacillati</taxon>
        <taxon>Actinomycetota</taxon>
        <taxon>Actinomycetes</taxon>
        <taxon>Streptosporangiales</taxon>
        <taxon>Nocardiopsidaceae</taxon>
        <taxon>Nocardiopsis</taxon>
    </lineage>
</organism>
<feature type="compositionally biased region" description="Basic and acidic residues" evidence="1">
    <location>
        <begin position="85"/>
        <end position="98"/>
    </location>
</feature>
<name>A0A7K2IZ52_9ACTN</name>
<dbReference type="InterPro" id="IPR016130">
    <property type="entry name" value="Tyr_Pase_AS"/>
</dbReference>
<gene>
    <name evidence="3" type="ORF">GTW20_24100</name>
</gene>
<evidence type="ECO:0000313" key="3">
    <source>
        <dbReference type="EMBL" id="MYR35261.1"/>
    </source>
</evidence>
<dbReference type="Gene3D" id="3.90.190.10">
    <property type="entry name" value="Protein tyrosine phosphatase superfamily"/>
    <property type="match status" value="1"/>
</dbReference>
<feature type="region of interest" description="Disordered" evidence="1">
    <location>
        <begin position="81"/>
        <end position="114"/>
    </location>
</feature>
<feature type="domain" description="Dual specificity phosphatase catalytic" evidence="2">
    <location>
        <begin position="232"/>
        <end position="310"/>
    </location>
</feature>